<proteinExistence type="predicted"/>
<sequence length="79" mass="9046">MALIITDDTLSKAQLSADELLVDLACYLYDKKRMSMGQARHLTGLDQISFQKELAKRDIYIHYTAEDLEKDLQNLGIEL</sequence>
<evidence type="ECO:0000313" key="1">
    <source>
        <dbReference type="EMBL" id="TXB58617.1"/>
    </source>
</evidence>
<keyword evidence="2" id="KW-1185">Reference proteome</keyword>
<dbReference type="RefSeq" id="WP_147169687.1">
    <property type="nucleotide sequence ID" value="NZ_VOOR01000107.1"/>
</dbReference>
<gene>
    <name evidence="1" type="ORF">FRY97_21530</name>
</gene>
<evidence type="ECO:0000313" key="2">
    <source>
        <dbReference type="Proteomes" id="UP000321580"/>
    </source>
</evidence>
<dbReference type="AlphaFoldDB" id="A0A5C6RGC4"/>
<dbReference type="Pfam" id="PF03683">
    <property type="entry name" value="UPF0175"/>
    <property type="match status" value="1"/>
</dbReference>
<organism evidence="1 2">
    <name type="scientific">Phaeodactylibacter luteus</name>
    <dbReference type="NCBI Taxonomy" id="1564516"/>
    <lineage>
        <taxon>Bacteria</taxon>
        <taxon>Pseudomonadati</taxon>
        <taxon>Bacteroidota</taxon>
        <taxon>Saprospiria</taxon>
        <taxon>Saprospirales</taxon>
        <taxon>Haliscomenobacteraceae</taxon>
        <taxon>Phaeodactylibacter</taxon>
    </lineage>
</organism>
<name>A0A5C6RGC4_9BACT</name>
<comment type="caution">
    <text evidence="1">The sequence shown here is derived from an EMBL/GenBank/DDBJ whole genome shotgun (WGS) entry which is preliminary data.</text>
</comment>
<dbReference type="Proteomes" id="UP000321580">
    <property type="component" value="Unassembled WGS sequence"/>
</dbReference>
<dbReference type="InterPro" id="IPR005368">
    <property type="entry name" value="UPF0175"/>
</dbReference>
<dbReference type="OrthoDB" id="5772658at2"/>
<protein>
    <submittedName>
        <fullName evidence="1">UPF0175 family protein</fullName>
    </submittedName>
</protein>
<accession>A0A5C6RGC4</accession>
<reference evidence="1 2" key="1">
    <citation type="submission" date="2019-08" db="EMBL/GenBank/DDBJ databases">
        <title>Genome of Phaeodactylibacter luteus.</title>
        <authorList>
            <person name="Bowman J.P."/>
        </authorList>
    </citation>
    <scope>NUCLEOTIDE SEQUENCE [LARGE SCALE GENOMIC DNA]</scope>
    <source>
        <strain evidence="1 2">KCTC 42180</strain>
    </source>
</reference>
<dbReference type="EMBL" id="VOOR01000107">
    <property type="protein sequence ID" value="TXB58617.1"/>
    <property type="molecule type" value="Genomic_DNA"/>
</dbReference>